<protein>
    <submittedName>
        <fullName evidence="2">Uncharacterized protein</fullName>
    </submittedName>
</protein>
<dbReference type="OrthoDB" id="462560at2759"/>
<dbReference type="InParanoid" id="C5LEN5"/>
<evidence type="ECO:0000256" key="1">
    <source>
        <dbReference type="SAM" id="MobiDB-lite"/>
    </source>
</evidence>
<feature type="region of interest" description="Disordered" evidence="1">
    <location>
        <begin position="129"/>
        <end position="189"/>
    </location>
</feature>
<dbReference type="OMA" id="TEWGNRY"/>
<keyword evidence="3" id="KW-1185">Reference proteome</keyword>
<dbReference type="Proteomes" id="UP000007800">
    <property type="component" value="Unassembled WGS sequence"/>
</dbReference>
<evidence type="ECO:0000313" key="2">
    <source>
        <dbReference type="EMBL" id="EER04853.1"/>
    </source>
</evidence>
<gene>
    <name evidence="2" type="ORF">Pmar_PMAR026405</name>
</gene>
<feature type="compositionally biased region" description="Acidic residues" evidence="1">
    <location>
        <begin position="167"/>
        <end position="179"/>
    </location>
</feature>
<name>C5LEN5_PERM5</name>
<reference evidence="2 3" key="1">
    <citation type="submission" date="2008-07" db="EMBL/GenBank/DDBJ databases">
        <authorList>
            <person name="El-Sayed N."/>
            <person name="Caler E."/>
            <person name="Inman J."/>
            <person name="Amedeo P."/>
            <person name="Hass B."/>
            <person name="Wortman J."/>
        </authorList>
    </citation>
    <scope>NUCLEOTIDE SEQUENCE [LARGE SCALE GENOMIC DNA]</scope>
    <source>
        <strain evidence="3">ATCC 50983 / TXsc</strain>
    </source>
</reference>
<organism evidence="3">
    <name type="scientific">Perkinsus marinus (strain ATCC 50983 / TXsc)</name>
    <dbReference type="NCBI Taxonomy" id="423536"/>
    <lineage>
        <taxon>Eukaryota</taxon>
        <taxon>Sar</taxon>
        <taxon>Alveolata</taxon>
        <taxon>Perkinsozoa</taxon>
        <taxon>Perkinsea</taxon>
        <taxon>Perkinsida</taxon>
        <taxon>Perkinsidae</taxon>
        <taxon>Perkinsus</taxon>
    </lineage>
</organism>
<dbReference type="AlphaFoldDB" id="C5LEN5"/>
<feature type="compositionally biased region" description="Acidic residues" evidence="1">
    <location>
        <begin position="146"/>
        <end position="160"/>
    </location>
</feature>
<evidence type="ECO:0000313" key="3">
    <source>
        <dbReference type="Proteomes" id="UP000007800"/>
    </source>
</evidence>
<sequence>MTGPSPIPSAVEPSAVSWHPRQLVIARLQRVNSFFGDTGPSLPREVWDFLPKVVPDFCKLISDTRPHVFRMKPIPSFGTEDGVYLYRKRRTEWGNRYFEVKFLSSPRRQEAVTREMFAFVRALGESLGNGASRQQQHGVGGGSTTEEAEGGEGDEGEVSDEGSYLSESEDFDDSWDSSDSEYSWGRSTESRERHPEFIETICCCEGSYNLGIVVGRNDFYFTVDEDKCHLHYRKLSGGVFVDRSLELPETIEELSYADGHIFVVGKSRRLYMLKSDRSGWRPSLTLPGSWCPFNSYRFQDAVVVGDQITKVLYVHQGGSIRDGTDLCVWEENEGIRRIKGLEVCAVRFLPYTDQQVVAGIFQRDRMKPPSHIETFGVMDVATGAFLAEANSDRDDFLFNYPGGKVMSLSIDRGSWKAVMIGYDQKCGYETVDFPSRYVWEVGYGTPAREADSQ</sequence>
<dbReference type="EMBL" id="GG681295">
    <property type="protein sequence ID" value="EER04853.1"/>
    <property type="molecule type" value="Genomic_DNA"/>
</dbReference>
<dbReference type="RefSeq" id="XP_002773037.1">
    <property type="nucleotide sequence ID" value="XM_002772991.1"/>
</dbReference>
<dbReference type="GeneID" id="9050343"/>
<accession>C5LEN5</accession>
<proteinExistence type="predicted"/>